<comment type="caution">
    <text evidence="1">The sequence shown here is derived from an EMBL/GenBank/DDBJ whole genome shotgun (WGS) entry which is preliminary data.</text>
</comment>
<keyword evidence="2" id="KW-1185">Reference proteome</keyword>
<proteinExistence type="predicted"/>
<evidence type="ECO:0000313" key="1">
    <source>
        <dbReference type="EMBL" id="KAJ8884261.1"/>
    </source>
</evidence>
<dbReference type="EMBL" id="JARBHB010000005">
    <property type="protein sequence ID" value="KAJ8884261.1"/>
    <property type="molecule type" value="Genomic_DNA"/>
</dbReference>
<dbReference type="Proteomes" id="UP001159363">
    <property type="component" value="Chromosome 4"/>
</dbReference>
<accession>A0ABQ9HIV0</accession>
<reference evidence="1 2" key="1">
    <citation type="submission" date="2023-02" db="EMBL/GenBank/DDBJ databases">
        <title>LHISI_Scaffold_Assembly.</title>
        <authorList>
            <person name="Stuart O.P."/>
            <person name="Cleave R."/>
            <person name="Magrath M.J.L."/>
            <person name="Mikheyev A.S."/>
        </authorList>
    </citation>
    <scope>NUCLEOTIDE SEQUENCE [LARGE SCALE GENOMIC DNA]</scope>
    <source>
        <strain evidence="1">Daus_M_001</strain>
        <tissue evidence="1">Leg muscle</tissue>
    </source>
</reference>
<name>A0ABQ9HIV0_9NEOP</name>
<organism evidence="1 2">
    <name type="scientific">Dryococelus australis</name>
    <dbReference type="NCBI Taxonomy" id="614101"/>
    <lineage>
        <taxon>Eukaryota</taxon>
        <taxon>Metazoa</taxon>
        <taxon>Ecdysozoa</taxon>
        <taxon>Arthropoda</taxon>
        <taxon>Hexapoda</taxon>
        <taxon>Insecta</taxon>
        <taxon>Pterygota</taxon>
        <taxon>Neoptera</taxon>
        <taxon>Polyneoptera</taxon>
        <taxon>Phasmatodea</taxon>
        <taxon>Verophasmatodea</taxon>
        <taxon>Anareolatae</taxon>
        <taxon>Phasmatidae</taxon>
        <taxon>Eurycanthinae</taxon>
        <taxon>Dryococelus</taxon>
    </lineage>
</organism>
<protein>
    <submittedName>
        <fullName evidence="1">Uncharacterized protein</fullName>
    </submittedName>
</protein>
<gene>
    <name evidence="1" type="ORF">PR048_016118</name>
</gene>
<evidence type="ECO:0000313" key="2">
    <source>
        <dbReference type="Proteomes" id="UP001159363"/>
    </source>
</evidence>
<sequence length="262" mass="30159">MIGTEDTRETGENCKCDRFKCFENEREAERSGIVKFFNKLQSYDEQNVYLAGLITVCEVATRQSRKEEDEADFHSASYKYIIRVKRDGSAVDIPICYKAILALRGITAQRIQNIQKSLKSTGTAPKDGHGRHTNRPYVLPNATTVSIHEHINSFKESIFHSYTEMHEKKEADDVASMLWDFICSHLDGNVEELELYTWTKFLTSLYATQCPFATRPIKHLVISQDHPRLIQYRLTYNDTYDTAVVVPPKKKRPTPDLQPGEF</sequence>